<keyword evidence="18" id="KW-1185">Reference proteome</keyword>
<reference evidence="19" key="1">
    <citation type="submission" date="2025-08" db="UniProtKB">
        <authorList>
            <consortium name="RefSeq"/>
        </authorList>
    </citation>
    <scope>IDENTIFICATION</scope>
    <source>
        <tissue evidence="19">Muscle</tissue>
    </source>
</reference>
<feature type="region of interest" description="Disordered" evidence="15">
    <location>
        <begin position="1055"/>
        <end position="1117"/>
    </location>
</feature>
<name>A0ABM1TD47_LIMPO</name>
<dbReference type="CDD" id="cd07302">
    <property type="entry name" value="CHD"/>
    <property type="match status" value="2"/>
</dbReference>
<dbReference type="SUPFAM" id="SSF55073">
    <property type="entry name" value="Nucleotide cyclase"/>
    <property type="match status" value="2"/>
</dbReference>
<keyword evidence="8" id="KW-0067">ATP-binding</keyword>
<organism evidence="18 19">
    <name type="scientific">Limulus polyphemus</name>
    <name type="common">Atlantic horseshoe crab</name>
    <dbReference type="NCBI Taxonomy" id="6850"/>
    <lineage>
        <taxon>Eukaryota</taxon>
        <taxon>Metazoa</taxon>
        <taxon>Ecdysozoa</taxon>
        <taxon>Arthropoda</taxon>
        <taxon>Chelicerata</taxon>
        <taxon>Merostomata</taxon>
        <taxon>Xiphosura</taxon>
        <taxon>Limulidae</taxon>
        <taxon>Limulus</taxon>
    </lineage>
</organism>
<dbReference type="PANTHER" id="PTHR45627">
    <property type="entry name" value="ADENYLATE CYCLASE TYPE 1"/>
    <property type="match status" value="1"/>
</dbReference>
<evidence type="ECO:0000256" key="5">
    <source>
        <dbReference type="ARBA" id="ARBA00022692"/>
    </source>
</evidence>
<sequence length="1691" mass="192772">MDSSIKTVNAHRKVIFSRLINRRRFDNEELESLYQRYTFKIQQSSIVSVLALFIFLTGILTILHFIFVKTASAANLYFILHCLVFCAILCFIYTKWHKDSYLLALCYVILCFFVTFCLVCMPVDLGTRGTWGSGSWGAPHSAADGVWEIVYCLFVSYTMLPLRTRVSMTLGLVLPTIHTSVASTMTQEFPGLLKHQLVSNWIAFICVNMVGIFVHILMEHAQRRAFLDTRNCINTRLEMEDENEKLERLLLSVLPQHVAMEMKEDIVSPREGQFHKIYIQRHENVSILFADIVGFTVLASQCTAQELVRLLNELFGRFDQLASDNHCLRIKLLGDCYYCVSGLPEPRSDHAQCCVEMGLDMIEAIASVVETTDVHLNMRVGIHTGRVLCGVLGLRKWQYDVWSNDVTLANNMEAGGEPGRVHITQATLDFLKNEYEVIPGHGGNRNSYLREQNVKTYFIVPPPSRRKMFLLNKLQVRHLTGSARRRLSFKNVSNVVLQLIHSIKFNVDVPFSNIATVQPRTEKPVVKKPKMTDKFRKPFKKRHSADYHQPSNRVNKYLAQAIEARSVDMEKATHVNIITLCFKDKLKERQFHEEKDHGFGNRILCCLAVLLCLGCIQAIVLPRTVMLVVLFLSAFAWMTLLLGLGLAANARVIAWDVRESFLTRLTATLFAVIFIYAVAQANVFSCVTEPICVKTTTNITQAPLYADHRSCPLPHYIVISCCLAFLPIAVFLKLSILLKGALLLPMTIIYCLITEFTHAPLFDCYDERVRPVVPFHIFGIVAIGQFLVAVLVQGRHVEWTARLDFLWNAQANEEKVEMNQLQNNNRRILFNLLPSHVAMHFLDNQFKNNMELYHQSYAKVGVMFASIPNYHEFYMELNTNNQGVECLRLLNEIIVDFDELLDDERFRTIDKIKTIGSTYMATIGLIPDCRIPEDNNVEAAKHISNLVELVFAMRDKLADINENSYNNFMLRVGINVGPVVAGVIGARKPQYDIWGNTVNVASRMDSTGLPNHTQVTEDIYLLLKDYPYLFQCRGRVKVKGKGDMTTYFLVGRKSPEEKTSLRNSTEYPDQPKPSSGGEHQNEDSSSLHMFSQDSRQSSGWEDISNDSANNTPKTRKVQLNNDLKSVDLEVSQSPSSSPLRNVCFKKLNLTQYTFKFPSYKLSLADSILSSVGFSLLESASLTCNSCSTNNQISPRLEVFPKSYFRQLSFYNKKKSVSQYRSFLYTDYFAVDTFSMTFTDFKSKTQKLRGSQITPFFTFQKLIIKDLSSALNDRLNITKLQNSAKCMEISNEQSINTAYSQLSFLDIYQFSSRRTLPTVSCIRIASATSFKIHKIEFISSNQASSVANKMSLEQETSKKSAYISCDIYVDVSLVTTAFVDSVEIFRQYFNHEIPCRNVKHDNNCLIPLNISSEQSLISLWKKQQNSCPSITKKQVITKKSDKLSTEQYSLNKNNSKNFNSNKQSNVTEENTKRVLFLPCKTTLSKINGENINYKLSYQVHSSKKPQLTQENLNNSLYAVRLTIFCDAYNIIVIQLGLCDKRIIRMFGLHVKTSQNPESRNFLVSSSSSDRSHKPVRAYIEDFQTPNNVSHKKKYIKSLFYKASTKLKILDSISGNDKGKNCENSDILETNHINEGNNFKYYVLYLEMLCHGKKYRLVCSDYFLSGINSLVSCRNSTCPFSEPSGIKLMYFVH</sequence>
<keyword evidence="11" id="KW-0115">cAMP biosynthesis</keyword>
<evidence type="ECO:0000256" key="16">
    <source>
        <dbReference type="SAM" id="Phobius"/>
    </source>
</evidence>
<feature type="transmembrane region" description="Helical" evidence="16">
    <location>
        <begin position="773"/>
        <end position="792"/>
    </location>
</feature>
<evidence type="ECO:0000256" key="10">
    <source>
        <dbReference type="ARBA" id="ARBA00022989"/>
    </source>
</evidence>
<keyword evidence="6" id="KW-0479">Metal-binding</keyword>
<evidence type="ECO:0000256" key="12">
    <source>
        <dbReference type="ARBA" id="ARBA00023136"/>
    </source>
</evidence>
<dbReference type="Pfam" id="PF16214">
    <property type="entry name" value="AC_N"/>
    <property type="match status" value="1"/>
</dbReference>
<dbReference type="GeneID" id="106469035"/>
<evidence type="ECO:0000256" key="15">
    <source>
        <dbReference type="SAM" id="MobiDB-lite"/>
    </source>
</evidence>
<dbReference type="PANTHER" id="PTHR45627:SF26">
    <property type="entry name" value="ADENYLATE CYCLASE TYPE 1"/>
    <property type="match status" value="1"/>
</dbReference>
<evidence type="ECO:0000256" key="7">
    <source>
        <dbReference type="ARBA" id="ARBA00022741"/>
    </source>
</evidence>
<evidence type="ECO:0000256" key="8">
    <source>
        <dbReference type="ARBA" id="ARBA00022840"/>
    </source>
</evidence>
<evidence type="ECO:0000313" key="19">
    <source>
        <dbReference type="RefSeq" id="XP_022253803.1"/>
    </source>
</evidence>
<feature type="domain" description="Guanylate cyclase" evidence="17">
    <location>
        <begin position="286"/>
        <end position="413"/>
    </location>
</feature>
<feature type="transmembrane region" description="Helical" evidence="16">
    <location>
        <begin position="46"/>
        <end position="68"/>
    </location>
</feature>
<keyword evidence="9" id="KW-0460">Magnesium</keyword>
<evidence type="ECO:0000256" key="1">
    <source>
        <dbReference type="ARBA" id="ARBA00001593"/>
    </source>
</evidence>
<dbReference type="Pfam" id="PF06327">
    <property type="entry name" value="Adcy_cons_dom"/>
    <property type="match status" value="1"/>
</dbReference>
<accession>A0ABM1TD47</accession>
<keyword evidence="13 14" id="KW-0456">Lyase</keyword>
<feature type="compositionally biased region" description="Polar residues" evidence="15">
    <location>
        <begin position="1083"/>
        <end position="1117"/>
    </location>
</feature>
<feature type="domain" description="Guanylate cyclase" evidence="17">
    <location>
        <begin position="861"/>
        <end position="1005"/>
    </location>
</feature>
<evidence type="ECO:0000256" key="14">
    <source>
        <dbReference type="RuleBase" id="RU000405"/>
    </source>
</evidence>
<comment type="catalytic activity">
    <reaction evidence="1">
        <text>ATP = 3',5'-cyclic AMP + diphosphate</text>
        <dbReference type="Rhea" id="RHEA:15389"/>
        <dbReference type="ChEBI" id="CHEBI:30616"/>
        <dbReference type="ChEBI" id="CHEBI:33019"/>
        <dbReference type="ChEBI" id="CHEBI:58165"/>
        <dbReference type="EC" id="4.6.1.1"/>
    </reaction>
</comment>
<dbReference type="PROSITE" id="PS50125">
    <property type="entry name" value="GUANYLATE_CYCLASE_2"/>
    <property type="match status" value="2"/>
</dbReference>
<feature type="transmembrane region" description="Helical" evidence="16">
    <location>
        <begin position="626"/>
        <end position="649"/>
    </location>
</feature>
<comment type="cofactor">
    <cofactor evidence="2">
        <name>Mg(2+)</name>
        <dbReference type="ChEBI" id="CHEBI:18420"/>
    </cofactor>
</comment>
<dbReference type="InterPro" id="IPR029787">
    <property type="entry name" value="Nucleotide_cyclase"/>
</dbReference>
<keyword evidence="5 16" id="KW-0812">Transmembrane</keyword>
<gene>
    <name evidence="19" type="primary">LOC106469035</name>
</gene>
<evidence type="ECO:0000256" key="2">
    <source>
        <dbReference type="ARBA" id="ARBA00001946"/>
    </source>
</evidence>
<dbReference type="PROSITE" id="PS00452">
    <property type="entry name" value="GUANYLATE_CYCLASE_1"/>
    <property type="match status" value="2"/>
</dbReference>
<comment type="subcellular location">
    <subcellularLocation>
        <location evidence="3">Membrane</location>
        <topology evidence="3">Multi-pass membrane protein</topology>
    </subcellularLocation>
</comment>
<keyword evidence="10 16" id="KW-1133">Transmembrane helix</keyword>
<comment type="similarity">
    <text evidence="14">Belongs to the adenylyl cyclase class-4/guanylyl cyclase family.</text>
</comment>
<dbReference type="InterPro" id="IPR018297">
    <property type="entry name" value="A/G_cyclase_CS"/>
</dbReference>
<dbReference type="Pfam" id="PF00211">
    <property type="entry name" value="Guanylate_cyc"/>
    <property type="match status" value="2"/>
</dbReference>
<evidence type="ECO:0000256" key="9">
    <source>
        <dbReference type="ARBA" id="ARBA00022842"/>
    </source>
</evidence>
<evidence type="ECO:0000256" key="6">
    <source>
        <dbReference type="ARBA" id="ARBA00022723"/>
    </source>
</evidence>
<evidence type="ECO:0000256" key="11">
    <source>
        <dbReference type="ARBA" id="ARBA00022998"/>
    </source>
</evidence>
<evidence type="ECO:0000256" key="4">
    <source>
        <dbReference type="ARBA" id="ARBA00012201"/>
    </source>
</evidence>
<dbReference type="InterPro" id="IPR001054">
    <property type="entry name" value="A/G_cyclase"/>
</dbReference>
<evidence type="ECO:0000313" key="18">
    <source>
        <dbReference type="Proteomes" id="UP000694941"/>
    </source>
</evidence>
<dbReference type="RefSeq" id="XP_022253803.1">
    <property type="nucleotide sequence ID" value="XM_022398095.1"/>
</dbReference>
<dbReference type="InterPro" id="IPR032628">
    <property type="entry name" value="AC_N"/>
</dbReference>
<feature type="transmembrane region" description="Helical" evidence="16">
    <location>
        <begin position="713"/>
        <end position="734"/>
    </location>
</feature>
<keyword evidence="12 16" id="KW-0472">Membrane</keyword>
<evidence type="ECO:0000259" key="17">
    <source>
        <dbReference type="PROSITE" id="PS50125"/>
    </source>
</evidence>
<evidence type="ECO:0000256" key="13">
    <source>
        <dbReference type="ARBA" id="ARBA00023239"/>
    </source>
</evidence>
<feature type="transmembrane region" description="Helical" evidence="16">
    <location>
        <begin position="74"/>
        <end position="94"/>
    </location>
</feature>
<evidence type="ECO:0000256" key="3">
    <source>
        <dbReference type="ARBA" id="ARBA00004141"/>
    </source>
</evidence>
<dbReference type="InterPro" id="IPR009398">
    <property type="entry name" value="Adcy_conserved_dom"/>
</dbReference>
<dbReference type="EC" id="4.6.1.1" evidence="4"/>
<dbReference type="Proteomes" id="UP000694941">
    <property type="component" value="Unplaced"/>
</dbReference>
<proteinExistence type="inferred from homology"/>
<feature type="transmembrane region" description="Helical" evidence="16">
    <location>
        <begin position="101"/>
        <end position="125"/>
    </location>
</feature>
<protein>
    <recommendedName>
        <fullName evidence="4">adenylate cyclase</fullName>
        <ecNumber evidence="4">4.6.1.1</ecNumber>
    </recommendedName>
</protein>
<dbReference type="Gene3D" id="3.30.70.1230">
    <property type="entry name" value="Nucleotide cyclase"/>
    <property type="match status" value="2"/>
</dbReference>
<feature type="transmembrane region" description="Helical" evidence="16">
    <location>
        <begin position="661"/>
        <end position="679"/>
    </location>
</feature>
<feature type="transmembrane region" description="Helical" evidence="16">
    <location>
        <begin position="599"/>
        <end position="620"/>
    </location>
</feature>
<feature type="transmembrane region" description="Helical" evidence="16">
    <location>
        <begin position="198"/>
        <end position="218"/>
    </location>
</feature>
<keyword evidence="7" id="KW-0547">Nucleotide-binding</keyword>
<dbReference type="SMART" id="SM00044">
    <property type="entry name" value="CYCc"/>
    <property type="match status" value="2"/>
</dbReference>